<evidence type="ECO:0000259" key="1">
    <source>
        <dbReference type="Pfam" id="PF01458"/>
    </source>
</evidence>
<dbReference type="Proteomes" id="UP000276568">
    <property type="component" value="Unassembled WGS sequence"/>
</dbReference>
<dbReference type="OrthoDB" id="9803529at2"/>
<evidence type="ECO:0000313" key="3">
    <source>
        <dbReference type="Proteomes" id="UP000276568"/>
    </source>
</evidence>
<dbReference type="RefSeq" id="WP_128519973.1">
    <property type="nucleotide sequence ID" value="NZ_CAUWBR010000005.1"/>
</dbReference>
<dbReference type="AlphaFoldDB" id="A0A3N0I485"/>
<accession>A0A3N0I485</accession>
<dbReference type="SUPFAM" id="SSF101960">
    <property type="entry name" value="Stabilizer of iron transporter SufD"/>
    <property type="match status" value="1"/>
</dbReference>
<reference evidence="2 3" key="1">
    <citation type="submission" date="2018-11" db="EMBL/GenBank/DDBJ databases">
        <title>Clostridium sp. nov., a member of the family Erysipelotrichaceae isolated from pig faeces.</title>
        <authorList>
            <person name="Chang Y.-H."/>
        </authorList>
    </citation>
    <scope>NUCLEOTIDE SEQUENCE [LARGE SCALE GENOMIC DNA]</scope>
    <source>
        <strain evidence="2 3">YH-panp20</strain>
    </source>
</reference>
<gene>
    <name evidence="2" type="ORF">EDX97_04500</name>
</gene>
<dbReference type="GO" id="GO:0016226">
    <property type="term" value="P:iron-sulfur cluster assembly"/>
    <property type="evidence" value="ECO:0007669"/>
    <property type="project" value="InterPro"/>
</dbReference>
<protein>
    <submittedName>
        <fullName evidence="2">SufD family Fe-S cluster assembly protein</fullName>
    </submittedName>
</protein>
<dbReference type="PANTHER" id="PTHR43575:SF1">
    <property type="entry name" value="PROTEIN ABCI7, CHLOROPLASTIC"/>
    <property type="match status" value="1"/>
</dbReference>
<dbReference type="InterPro" id="IPR000825">
    <property type="entry name" value="SUF_FeS_clus_asmbl_SufBD_core"/>
</dbReference>
<sequence>METVLKDNFYETISIHQKQEHIISVQPHSKGTLFVTIAPDANAYAFQMNVQASANINVFIYNQAQNALDLNIKVNVYQDATCHMGFLDMEDAPVDWHHFVDLVEPGAQYEILSGQLCMANQAKICDMEVRHDAPYTDGEIKNFAVLLEHGHYEMVANGNILKGCKSAQSHQATRVLTLGKDHMTKCIPLLLIDENDVKASHALTVGQPDEDQMYYLQSRGLTKKQAIGLLSVGYFLPVLDLIEDKDLKQQLQQEMESKVGLYGNQ</sequence>
<dbReference type="EMBL" id="RJQC01000001">
    <property type="protein sequence ID" value="RNM31814.1"/>
    <property type="molecule type" value="Genomic_DNA"/>
</dbReference>
<organism evidence="2 3">
    <name type="scientific">Absicoccus porci</name>
    <dbReference type="NCBI Taxonomy" id="2486576"/>
    <lineage>
        <taxon>Bacteria</taxon>
        <taxon>Bacillati</taxon>
        <taxon>Bacillota</taxon>
        <taxon>Erysipelotrichia</taxon>
        <taxon>Erysipelotrichales</taxon>
        <taxon>Erysipelotrichaceae</taxon>
        <taxon>Absicoccus</taxon>
    </lineage>
</organism>
<comment type="caution">
    <text evidence="2">The sequence shown here is derived from an EMBL/GenBank/DDBJ whole genome shotgun (WGS) entry which is preliminary data.</text>
</comment>
<name>A0A3N0I485_9FIRM</name>
<evidence type="ECO:0000313" key="2">
    <source>
        <dbReference type="EMBL" id="RNM31814.1"/>
    </source>
</evidence>
<dbReference type="Pfam" id="PF01458">
    <property type="entry name" value="SUFBD_core"/>
    <property type="match status" value="1"/>
</dbReference>
<proteinExistence type="predicted"/>
<dbReference type="InterPro" id="IPR055346">
    <property type="entry name" value="Fe-S_cluster_assembly_SufBD"/>
</dbReference>
<keyword evidence="3" id="KW-1185">Reference proteome</keyword>
<dbReference type="PANTHER" id="PTHR43575">
    <property type="entry name" value="PROTEIN ABCI7, CHLOROPLASTIC"/>
    <property type="match status" value="1"/>
</dbReference>
<feature type="domain" description="SUF system FeS cluster assembly SufBD core" evidence="1">
    <location>
        <begin position="17"/>
        <end position="233"/>
    </location>
</feature>
<dbReference type="InterPro" id="IPR037284">
    <property type="entry name" value="SUF_FeS_clus_asmbl_SufBD_sf"/>
</dbReference>